<proteinExistence type="predicted"/>
<dbReference type="Pfam" id="PF16021">
    <property type="entry name" value="PDCD7"/>
    <property type="match status" value="1"/>
</dbReference>
<dbReference type="Proteomes" id="UP000243579">
    <property type="component" value="Unassembled WGS sequence"/>
</dbReference>
<dbReference type="EMBL" id="JNBR01001841">
    <property type="protein sequence ID" value="OQR84665.1"/>
    <property type="molecule type" value="Genomic_DNA"/>
</dbReference>
<evidence type="ECO:0000256" key="1">
    <source>
        <dbReference type="SAM" id="MobiDB-lite"/>
    </source>
</evidence>
<dbReference type="STRING" id="1202772.A0A1V9YFZ6"/>
<evidence type="ECO:0000313" key="2">
    <source>
        <dbReference type="EMBL" id="OQR84665.1"/>
    </source>
</evidence>
<dbReference type="InterPro" id="IPR031974">
    <property type="entry name" value="PDCD7"/>
</dbReference>
<organism evidence="2 3">
    <name type="scientific">Achlya hypogyna</name>
    <name type="common">Oomycete</name>
    <name type="synonym">Protoachlya hypogyna</name>
    <dbReference type="NCBI Taxonomy" id="1202772"/>
    <lineage>
        <taxon>Eukaryota</taxon>
        <taxon>Sar</taxon>
        <taxon>Stramenopiles</taxon>
        <taxon>Oomycota</taxon>
        <taxon>Saprolegniomycetes</taxon>
        <taxon>Saprolegniales</taxon>
        <taxon>Achlyaceae</taxon>
        <taxon>Achlya</taxon>
    </lineage>
</organism>
<feature type="region of interest" description="Disordered" evidence="1">
    <location>
        <begin position="330"/>
        <end position="353"/>
    </location>
</feature>
<feature type="compositionally biased region" description="Pro residues" evidence="1">
    <location>
        <begin position="1"/>
        <end position="10"/>
    </location>
</feature>
<evidence type="ECO:0000313" key="3">
    <source>
        <dbReference type="Proteomes" id="UP000243579"/>
    </source>
</evidence>
<name>A0A1V9YFZ6_ACHHY</name>
<feature type="compositionally biased region" description="Polar residues" evidence="1">
    <location>
        <begin position="338"/>
        <end position="353"/>
    </location>
</feature>
<keyword evidence="3" id="KW-1185">Reference proteome</keyword>
<reference evidence="2 3" key="1">
    <citation type="journal article" date="2014" name="Genome Biol. Evol.">
        <title>The secreted proteins of Achlya hypogyna and Thraustotheca clavata identify the ancestral oomycete secretome and reveal gene acquisitions by horizontal gene transfer.</title>
        <authorList>
            <person name="Misner I."/>
            <person name="Blouin N."/>
            <person name="Leonard G."/>
            <person name="Richards T.A."/>
            <person name="Lane C.E."/>
        </authorList>
    </citation>
    <scope>NUCLEOTIDE SEQUENCE [LARGE SCALE GENOMIC DNA]</scope>
    <source>
        <strain evidence="2 3">ATCC 48635</strain>
    </source>
</reference>
<accession>A0A1V9YFZ6</accession>
<gene>
    <name evidence="2" type="ORF">ACHHYP_13068</name>
</gene>
<protein>
    <submittedName>
        <fullName evidence="2">Uncharacterized protein</fullName>
    </submittedName>
</protein>
<feature type="region of interest" description="Disordered" evidence="1">
    <location>
        <begin position="1"/>
        <end position="36"/>
    </location>
</feature>
<dbReference type="AlphaFoldDB" id="A0A1V9YFZ6"/>
<dbReference type="OrthoDB" id="78355at2759"/>
<sequence length="353" mass="39279">MHGRPPPPPAWFRAPQLPGLPPRGIHFGPPPPRPHAPPRFVDPDSVWLRQFTDRHIHPTNPEPPAEITMQKLRQNIAWGLKTVKECKLLQRDMAHLEAALASQKDDHGHARAKLQLDRRAAALHNGMEQLRAFDATFFKDTETYTKALRLAKRVAKKKKYRQVLRQRTKAQTVILKGLDSPPDAPVAASVPPTEVAESTLPNLHRRIPFKVPASPSAKSPLTAKQRMRNEALSTRVRLLLELKQKRCLQAWTAADEAAQTAVADVQAARTQAMRPPSPPPAQAIAPEPTTPQPVFPLHEAQMTMDSLVAVRFAWDSHLVFDGKGSRIPPHMVDPPTAPSQAWQPFMESSGTVL</sequence>
<comment type="caution">
    <text evidence="2">The sequence shown here is derived from an EMBL/GenBank/DDBJ whole genome shotgun (WGS) entry which is preliminary data.</text>
</comment>